<organism evidence="1 2">
    <name type="scientific">Naematelia encephala</name>
    <dbReference type="NCBI Taxonomy" id="71784"/>
    <lineage>
        <taxon>Eukaryota</taxon>
        <taxon>Fungi</taxon>
        <taxon>Dikarya</taxon>
        <taxon>Basidiomycota</taxon>
        <taxon>Agaricomycotina</taxon>
        <taxon>Tremellomycetes</taxon>
        <taxon>Tremellales</taxon>
        <taxon>Naemateliaceae</taxon>
        <taxon>Naematelia</taxon>
    </lineage>
</organism>
<evidence type="ECO:0000313" key="2">
    <source>
        <dbReference type="Proteomes" id="UP000193986"/>
    </source>
</evidence>
<gene>
    <name evidence="1" type="ORF">BCR39DRAFT_368462</name>
</gene>
<keyword evidence="2" id="KW-1185">Reference proteome</keyword>
<dbReference type="EMBL" id="MCFC01000086">
    <property type="protein sequence ID" value="ORY22899.1"/>
    <property type="molecule type" value="Genomic_DNA"/>
</dbReference>
<accession>A0A1Y2AK09</accession>
<comment type="caution">
    <text evidence="1">The sequence shown here is derived from an EMBL/GenBank/DDBJ whole genome shotgun (WGS) entry which is preliminary data.</text>
</comment>
<protein>
    <submittedName>
        <fullName evidence="1">Uncharacterized protein</fullName>
    </submittedName>
</protein>
<name>A0A1Y2AK09_9TREE</name>
<evidence type="ECO:0000313" key="1">
    <source>
        <dbReference type="EMBL" id="ORY22899.1"/>
    </source>
</evidence>
<dbReference type="InParanoid" id="A0A1Y2AK09"/>
<dbReference type="AlphaFoldDB" id="A0A1Y2AK09"/>
<reference evidence="1 2" key="1">
    <citation type="submission" date="2016-07" db="EMBL/GenBank/DDBJ databases">
        <title>Pervasive Adenine N6-methylation of Active Genes in Fungi.</title>
        <authorList>
            <consortium name="DOE Joint Genome Institute"/>
            <person name="Mondo S.J."/>
            <person name="Dannebaum R.O."/>
            <person name="Kuo R.C."/>
            <person name="Labutti K."/>
            <person name="Haridas S."/>
            <person name="Kuo A."/>
            <person name="Salamov A."/>
            <person name="Ahrendt S.R."/>
            <person name="Lipzen A."/>
            <person name="Sullivan W."/>
            <person name="Andreopoulos W.B."/>
            <person name="Clum A."/>
            <person name="Lindquist E."/>
            <person name="Daum C."/>
            <person name="Ramamoorthy G.K."/>
            <person name="Gryganskyi A."/>
            <person name="Culley D."/>
            <person name="Magnuson J.K."/>
            <person name="James T.Y."/>
            <person name="O'Malley M.A."/>
            <person name="Stajich J.E."/>
            <person name="Spatafora J.W."/>
            <person name="Visel A."/>
            <person name="Grigoriev I.V."/>
        </authorList>
    </citation>
    <scope>NUCLEOTIDE SEQUENCE [LARGE SCALE GENOMIC DNA]</scope>
    <source>
        <strain evidence="1 2">68-887.2</strain>
    </source>
</reference>
<proteinExistence type="predicted"/>
<sequence length="195" mass="21382">MPHISPYAVFPAPTIGQLDSHRAQRRLRLAEVRAAQEKIVVDVSVPSLSSMFDFGPPRQRFTQRVLHALAREKQHASADVLINISHSVMDSLVSSFCTSGAYALHSNALVFGPDGSVEITLDPVQRARTKKQLKLQVTDETCSSGYLGRKSPSRTQPPSSCRFEGLMGHGARLSSCPKLESLRSVSLTGNERKRS</sequence>
<dbReference type="Proteomes" id="UP000193986">
    <property type="component" value="Unassembled WGS sequence"/>
</dbReference>